<comment type="catalytic activity">
    <reaction evidence="1 10">
        <text>Endonucleolytic cleavage to 5'-phosphomonoester.</text>
        <dbReference type="EC" id="3.1.26.3"/>
    </reaction>
</comment>
<protein>
    <recommendedName>
        <fullName evidence="10">Ribonuclease 3</fullName>
        <ecNumber evidence="10">3.1.26.3</ecNumber>
    </recommendedName>
    <alternativeName>
        <fullName evidence="10">Ribonuclease III</fullName>
        <shortName evidence="10">RNase III</shortName>
    </alternativeName>
</protein>
<feature type="domain" description="RNase III" evidence="12">
    <location>
        <begin position="5"/>
        <end position="125"/>
    </location>
</feature>
<evidence type="ECO:0000256" key="4">
    <source>
        <dbReference type="ARBA" id="ARBA00022664"/>
    </source>
</evidence>
<dbReference type="GO" id="GO:0010468">
    <property type="term" value="P:regulation of gene expression"/>
    <property type="evidence" value="ECO:0007669"/>
    <property type="project" value="TreeGrafter"/>
</dbReference>
<dbReference type="GO" id="GO:0006397">
    <property type="term" value="P:mRNA processing"/>
    <property type="evidence" value="ECO:0007669"/>
    <property type="project" value="UniProtKB-UniRule"/>
</dbReference>
<dbReference type="Proteomes" id="UP000253862">
    <property type="component" value="Chromosome"/>
</dbReference>
<evidence type="ECO:0000313" key="13">
    <source>
        <dbReference type="EMBL" id="AXH29376.1"/>
    </source>
</evidence>
<keyword evidence="8 10" id="KW-0378">Hydrolase</keyword>
<proteinExistence type="inferred from homology"/>
<accession>A0A345JPY0</accession>
<feature type="domain" description="DRBM" evidence="11">
    <location>
        <begin position="153"/>
        <end position="223"/>
    </location>
</feature>
<dbReference type="Pfam" id="PF00035">
    <property type="entry name" value="dsrm"/>
    <property type="match status" value="1"/>
</dbReference>
<dbReference type="GO" id="GO:0019843">
    <property type="term" value="F:rRNA binding"/>
    <property type="evidence" value="ECO:0007669"/>
    <property type="project" value="UniProtKB-KW"/>
</dbReference>
<dbReference type="EC" id="3.1.26.3" evidence="10"/>
<dbReference type="Pfam" id="PF14622">
    <property type="entry name" value="Ribonucleas_3_3"/>
    <property type="match status" value="1"/>
</dbReference>
<keyword evidence="14" id="KW-1185">Reference proteome</keyword>
<keyword evidence="10" id="KW-0479">Metal-binding</keyword>
<dbReference type="InterPro" id="IPR011907">
    <property type="entry name" value="RNase_III"/>
</dbReference>
<comment type="cofactor">
    <cofactor evidence="10">
        <name>Mg(2+)</name>
        <dbReference type="ChEBI" id="CHEBI:18420"/>
    </cofactor>
</comment>
<dbReference type="GO" id="GO:0008033">
    <property type="term" value="P:tRNA processing"/>
    <property type="evidence" value="ECO:0007669"/>
    <property type="project" value="UniProtKB-KW"/>
</dbReference>
<feature type="active site" evidence="10">
    <location>
        <position position="44"/>
    </location>
</feature>
<reference evidence="13 14" key="1">
    <citation type="submission" date="2017-07" db="EMBL/GenBank/DDBJ databases">
        <title>Complete genome sequences and comparative analysis of the novel pathogen Francisella opportunistica.</title>
        <authorList>
            <person name="Dietrich E.A."/>
            <person name="Kingry L.C."/>
            <person name="Petersen J.M."/>
        </authorList>
    </citation>
    <scope>NUCLEOTIDE SEQUENCE [LARGE SCALE GENOMIC DNA]</scope>
    <source>
        <strain evidence="13 14">14-2155</strain>
    </source>
</reference>
<evidence type="ECO:0000313" key="14">
    <source>
        <dbReference type="Proteomes" id="UP000253862"/>
    </source>
</evidence>
<dbReference type="Gene3D" id="3.30.160.20">
    <property type="match status" value="1"/>
</dbReference>
<evidence type="ECO:0000256" key="5">
    <source>
        <dbReference type="ARBA" id="ARBA00022694"/>
    </source>
</evidence>
<dbReference type="PROSITE" id="PS00517">
    <property type="entry name" value="RNASE_3_1"/>
    <property type="match status" value="1"/>
</dbReference>
<comment type="function">
    <text evidence="10">Digests double-stranded RNA. Involved in the processing of primary rRNA transcript to yield the immediate precursors to the large and small rRNAs (23S and 16S). Processes some mRNAs, and tRNAs when they are encoded in the rRNA operon. Processes pre-crRNA and tracrRNA of type II CRISPR loci if present in the organism.</text>
</comment>
<dbReference type="OrthoDB" id="9805026at2"/>
<feature type="binding site" evidence="10">
    <location>
        <position position="114"/>
    </location>
    <ligand>
        <name>Mg(2+)</name>
        <dbReference type="ChEBI" id="CHEBI:18420"/>
    </ligand>
</feature>
<evidence type="ECO:0000256" key="8">
    <source>
        <dbReference type="ARBA" id="ARBA00022801"/>
    </source>
</evidence>
<keyword evidence="5 10" id="KW-0819">tRNA processing</keyword>
<dbReference type="PANTHER" id="PTHR11207">
    <property type="entry name" value="RIBONUCLEASE III"/>
    <property type="match status" value="1"/>
</dbReference>
<keyword evidence="4 10" id="KW-0507">mRNA processing</keyword>
<gene>
    <name evidence="10" type="primary">rnc</name>
    <name evidence="13" type="ORF">CGC43_01630</name>
</gene>
<keyword evidence="7 10" id="KW-0255">Endonuclease</keyword>
<dbReference type="GO" id="GO:0005737">
    <property type="term" value="C:cytoplasm"/>
    <property type="evidence" value="ECO:0007669"/>
    <property type="project" value="UniProtKB-SubCell"/>
</dbReference>
<dbReference type="KEGG" id="foo:CGC45_01610"/>
<keyword evidence="9 10" id="KW-0694">RNA-binding</keyword>
<dbReference type="GO" id="GO:0046872">
    <property type="term" value="F:metal ion binding"/>
    <property type="evidence" value="ECO:0007669"/>
    <property type="project" value="UniProtKB-KW"/>
</dbReference>
<dbReference type="PROSITE" id="PS50142">
    <property type="entry name" value="RNASE_3_2"/>
    <property type="match status" value="1"/>
</dbReference>
<dbReference type="AlphaFoldDB" id="A0A345JPY0"/>
<dbReference type="InterPro" id="IPR000999">
    <property type="entry name" value="RNase_III_dom"/>
</dbReference>
<keyword evidence="3 10" id="KW-0698">rRNA processing</keyword>
<dbReference type="GO" id="GO:0006364">
    <property type="term" value="P:rRNA processing"/>
    <property type="evidence" value="ECO:0007669"/>
    <property type="project" value="UniProtKB-UniRule"/>
</dbReference>
<feature type="binding site" evidence="10">
    <location>
        <position position="111"/>
    </location>
    <ligand>
        <name>Mg(2+)</name>
        <dbReference type="ChEBI" id="CHEBI:18420"/>
    </ligand>
</feature>
<name>A0A345JPY0_9GAMM</name>
<dbReference type="CDD" id="cd00593">
    <property type="entry name" value="RIBOc"/>
    <property type="match status" value="1"/>
</dbReference>
<sequence length="230" mass="26115">MIPEYSRFYKILGYSFKDYTLLIRALTHRSKSKKNYERLEFLGDSILGFVIAEALYLQFTDLAEGKLSQIRSRLVKGATLAQLALSLKMDEYIILGASEQGGQKREKILEDVFEAMIGAIYLDSDFATVKKVILKWYQSVISDINLDSIKVKDSKSKLQEILLQNALSLPEYSIETIEGKDHEQQFTVIAVSKDLNLEVKAKGASRKKAEQKAAEKLIEMLSQQGLHEKK</sequence>
<dbReference type="HAMAP" id="MF_00104">
    <property type="entry name" value="RNase_III"/>
    <property type="match status" value="1"/>
</dbReference>
<dbReference type="PROSITE" id="PS50137">
    <property type="entry name" value="DS_RBD"/>
    <property type="match status" value="1"/>
</dbReference>
<comment type="subcellular location">
    <subcellularLocation>
        <location evidence="10">Cytoplasm</location>
    </subcellularLocation>
</comment>
<dbReference type="InterPro" id="IPR014720">
    <property type="entry name" value="dsRBD_dom"/>
</dbReference>
<dbReference type="NCBIfam" id="TIGR02191">
    <property type="entry name" value="RNaseIII"/>
    <property type="match status" value="1"/>
</dbReference>
<evidence type="ECO:0000256" key="6">
    <source>
        <dbReference type="ARBA" id="ARBA00022722"/>
    </source>
</evidence>
<keyword evidence="10" id="KW-0699">rRNA-binding</keyword>
<dbReference type="CDD" id="cd10845">
    <property type="entry name" value="DSRM_RNAse_III_family"/>
    <property type="match status" value="1"/>
</dbReference>
<evidence type="ECO:0000256" key="9">
    <source>
        <dbReference type="ARBA" id="ARBA00022884"/>
    </source>
</evidence>
<dbReference type="RefSeq" id="WP_071628663.1">
    <property type="nucleotide sequence ID" value="NZ_CP022375.1"/>
</dbReference>
<dbReference type="GO" id="GO:0003725">
    <property type="term" value="F:double-stranded RNA binding"/>
    <property type="evidence" value="ECO:0007669"/>
    <property type="project" value="TreeGrafter"/>
</dbReference>
<organism evidence="13 14">
    <name type="scientific">Francisella opportunistica</name>
    <dbReference type="NCBI Taxonomy" id="2016517"/>
    <lineage>
        <taxon>Bacteria</taxon>
        <taxon>Pseudomonadati</taxon>
        <taxon>Pseudomonadota</taxon>
        <taxon>Gammaproteobacteria</taxon>
        <taxon>Thiotrichales</taxon>
        <taxon>Francisellaceae</taxon>
        <taxon>Francisella</taxon>
    </lineage>
</organism>
<dbReference type="SUPFAM" id="SSF69065">
    <property type="entry name" value="RNase III domain-like"/>
    <property type="match status" value="1"/>
</dbReference>
<evidence type="ECO:0000256" key="2">
    <source>
        <dbReference type="ARBA" id="ARBA00010183"/>
    </source>
</evidence>
<dbReference type="SMART" id="SM00358">
    <property type="entry name" value="DSRM"/>
    <property type="match status" value="1"/>
</dbReference>
<dbReference type="InterPro" id="IPR036389">
    <property type="entry name" value="RNase_III_sf"/>
</dbReference>
<dbReference type="EMBL" id="CP022375">
    <property type="protein sequence ID" value="AXH29376.1"/>
    <property type="molecule type" value="Genomic_DNA"/>
</dbReference>
<keyword evidence="10" id="KW-0460">Magnesium</keyword>
<keyword evidence="10" id="KW-0963">Cytoplasm</keyword>
<comment type="subunit">
    <text evidence="10">Homodimer.</text>
</comment>
<dbReference type="PANTHER" id="PTHR11207:SF0">
    <property type="entry name" value="RIBONUCLEASE 3"/>
    <property type="match status" value="1"/>
</dbReference>
<evidence type="ECO:0000256" key="3">
    <source>
        <dbReference type="ARBA" id="ARBA00022552"/>
    </source>
</evidence>
<dbReference type="Gene3D" id="1.10.1520.10">
    <property type="entry name" value="Ribonuclease III domain"/>
    <property type="match status" value="1"/>
</dbReference>
<evidence type="ECO:0000256" key="1">
    <source>
        <dbReference type="ARBA" id="ARBA00000109"/>
    </source>
</evidence>
<feature type="active site" evidence="10">
    <location>
        <position position="114"/>
    </location>
</feature>
<evidence type="ECO:0000259" key="12">
    <source>
        <dbReference type="PROSITE" id="PS50142"/>
    </source>
</evidence>
<feature type="binding site" evidence="10">
    <location>
        <position position="40"/>
    </location>
    <ligand>
        <name>Mg(2+)</name>
        <dbReference type="ChEBI" id="CHEBI:18420"/>
    </ligand>
</feature>
<dbReference type="SUPFAM" id="SSF54768">
    <property type="entry name" value="dsRNA-binding domain-like"/>
    <property type="match status" value="1"/>
</dbReference>
<evidence type="ECO:0000259" key="11">
    <source>
        <dbReference type="PROSITE" id="PS50137"/>
    </source>
</evidence>
<evidence type="ECO:0000256" key="7">
    <source>
        <dbReference type="ARBA" id="ARBA00022759"/>
    </source>
</evidence>
<dbReference type="GO" id="GO:0004525">
    <property type="term" value="F:ribonuclease III activity"/>
    <property type="evidence" value="ECO:0007669"/>
    <property type="project" value="UniProtKB-UniRule"/>
</dbReference>
<dbReference type="SMART" id="SM00535">
    <property type="entry name" value="RIBOc"/>
    <property type="match status" value="1"/>
</dbReference>
<dbReference type="FunFam" id="1.10.1520.10:FF:000001">
    <property type="entry name" value="Ribonuclease 3"/>
    <property type="match status" value="1"/>
</dbReference>
<comment type="similarity">
    <text evidence="2">Belongs to the ribonuclease III family.</text>
</comment>
<keyword evidence="6 10" id="KW-0540">Nuclease</keyword>
<evidence type="ECO:0000256" key="10">
    <source>
        <dbReference type="HAMAP-Rule" id="MF_00104"/>
    </source>
</evidence>